<evidence type="ECO:0000259" key="3">
    <source>
        <dbReference type="Pfam" id="PF01471"/>
    </source>
</evidence>
<organism evidence="4 5">
    <name type="scientific">Chelatococcus reniformis</name>
    <dbReference type="NCBI Taxonomy" id="1494448"/>
    <lineage>
        <taxon>Bacteria</taxon>
        <taxon>Pseudomonadati</taxon>
        <taxon>Pseudomonadota</taxon>
        <taxon>Alphaproteobacteria</taxon>
        <taxon>Hyphomicrobiales</taxon>
        <taxon>Chelatococcaceae</taxon>
        <taxon>Chelatococcus</taxon>
    </lineage>
</organism>
<feature type="transmembrane region" description="Helical" evidence="2">
    <location>
        <begin position="39"/>
        <end position="61"/>
    </location>
</feature>
<feature type="region of interest" description="Disordered" evidence="1">
    <location>
        <begin position="94"/>
        <end position="143"/>
    </location>
</feature>
<dbReference type="InterPro" id="IPR002477">
    <property type="entry name" value="Peptidoglycan-bd-like"/>
</dbReference>
<evidence type="ECO:0000256" key="1">
    <source>
        <dbReference type="SAM" id="MobiDB-lite"/>
    </source>
</evidence>
<comment type="caution">
    <text evidence="4">The sequence shown here is derived from an EMBL/GenBank/DDBJ whole genome shotgun (WGS) entry which is preliminary data.</text>
</comment>
<dbReference type="InterPro" id="IPR036366">
    <property type="entry name" value="PGBDSf"/>
</dbReference>
<dbReference type="AlphaFoldDB" id="A0A916UK05"/>
<keyword evidence="2" id="KW-0472">Membrane</keyword>
<accession>A0A916UK05</accession>
<proteinExistence type="predicted"/>
<dbReference type="SUPFAM" id="SSF47090">
    <property type="entry name" value="PGBD-like"/>
    <property type="match status" value="1"/>
</dbReference>
<keyword evidence="2" id="KW-1133">Transmembrane helix</keyword>
<dbReference type="Proteomes" id="UP000637002">
    <property type="component" value="Unassembled WGS sequence"/>
</dbReference>
<evidence type="ECO:0000313" key="5">
    <source>
        <dbReference type="Proteomes" id="UP000637002"/>
    </source>
</evidence>
<sequence>MREALARSHHDVVVYDRPTPRGRKPEAKRKSAARRLPRLGRLLFSLCAVGLAGGVIANALLMQTGQHPAPLFAPQAAAPAVASHSMGATRAVGRAIGQPSQPPSLAPLADETAPPPPPPASSRSRDIIGDLIRGGGAPKVPADATRPAAAGIVMSGQRALTKLGYGPLKADGVAGPGTRTALERFERDKALPVTGEFGPRTIKALASAAGMAIE</sequence>
<evidence type="ECO:0000313" key="4">
    <source>
        <dbReference type="EMBL" id="GGC73722.1"/>
    </source>
</evidence>
<dbReference type="Gene3D" id="1.10.101.10">
    <property type="entry name" value="PGBD-like superfamily/PGBD"/>
    <property type="match status" value="1"/>
</dbReference>
<gene>
    <name evidence="4" type="ORF">GCM10010994_35120</name>
</gene>
<reference evidence="4" key="2">
    <citation type="submission" date="2020-09" db="EMBL/GenBank/DDBJ databases">
        <authorList>
            <person name="Sun Q."/>
            <person name="Zhou Y."/>
        </authorList>
    </citation>
    <scope>NUCLEOTIDE SEQUENCE</scope>
    <source>
        <strain evidence="4">CGMCC 1.12919</strain>
    </source>
</reference>
<keyword evidence="5" id="KW-1185">Reference proteome</keyword>
<dbReference type="Pfam" id="PF01471">
    <property type="entry name" value="PG_binding_1"/>
    <property type="match status" value="1"/>
</dbReference>
<feature type="domain" description="Peptidoglycan binding-like" evidence="3">
    <location>
        <begin position="153"/>
        <end position="205"/>
    </location>
</feature>
<dbReference type="InterPro" id="IPR036365">
    <property type="entry name" value="PGBD-like_sf"/>
</dbReference>
<reference evidence="4" key="1">
    <citation type="journal article" date="2014" name="Int. J. Syst. Evol. Microbiol.">
        <title>Complete genome sequence of Corynebacterium casei LMG S-19264T (=DSM 44701T), isolated from a smear-ripened cheese.</title>
        <authorList>
            <consortium name="US DOE Joint Genome Institute (JGI-PGF)"/>
            <person name="Walter F."/>
            <person name="Albersmeier A."/>
            <person name="Kalinowski J."/>
            <person name="Ruckert C."/>
        </authorList>
    </citation>
    <scope>NUCLEOTIDE SEQUENCE</scope>
    <source>
        <strain evidence="4">CGMCC 1.12919</strain>
    </source>
</reference>
<dbReference type="RefSeq" id="WP_210324524.1">
    <property type="nucleotide sequence ID" value="NZ_BMGG01000006.1"/>
</dbReference>
<feature type="region of interest" description="Disordered" evidence="1">
    <location>
        <begin position="1"/>
        <end position="33"/>
    </location>
</feature>
<protein>
    <recommendedName>
        <fullName evidence="3">Peptidoglycan binding-like domain-containing protein</fullName>
    </recommendedName>
</protein>
<evidence type="ECO:0000256" key="2">
    <source>
        <dbReference type="SAM" id="Phobius"/>
    </source>
</evidence>
<dbReference type="EMBL" id="BMGG01000006">
    <property type="protein sequence ID" value="GGC73722.1"/>
    <property type="molecule type" value="Genomic_DNA"/>
</dbReference>
<name>A0A916UK05_9HYPH</name>
<feature type="compositionally biased region" description="Basic and acidic residues" evidence="1">
    <location>
        <begin position="1"/>
        <end position="14"/>
    </location>
</feature>
<keyword evidence="2" id="KW-0812">Transmembrane</keyword>